<proteinExistence type="predicted"/>
<feature type="signal peptide" evidence="1">
    <location>
        <begin position="1"/>
        <end position="23"/>
    </location>
</feature>
<reference evidence="2" key="1">
    <citation type="submission" date="2021-09" db="EMBL/GenBank/DDBJ databases">
        <authorList>
            <consortium name="Pathogen Informatics"/>
        </authorList>
    </citation>
    <scope>NUCLEOTIDE SEQUENCE</scope>
</reference>
<protein>
    <submittedName>
        <fullName evidence="2">Uncharacterized protein</fullName>
    </submittedName>
</protein>
<evidence type="ECO:0000313" key="3">
    <source>
        <dbReference type="Proteomes" id="UP000746747"/>
    </source>
</evidence>
<evidence type="ECO:0000313" key="2">
    <source>
        <dbReference type="EMBL" id="CAG9530952.1"/>
    </source>
</evidence>
<dbReference type="AlphaFoldDB" id="A0A8J2LVZ6"/>
<name>A0A8J2LVZ6_9BILA</name>
<dbReference type="EMBL" id="CAKAEH010000433">
    <property type="protein sequence ID" value="CAG9530952.1"/>
    <property type="molecule type" value="Genomic_DNA"/>
</dbReference>
<comment type="caution">
    <text evidence="2">The sequence shown here is derived from an EMBL/GenBank/DDBJ whole genome shotgun (WGS) entry which is preliminary data.</text>
</comment>
<gene>
    <name evidence="2" type="ORF">CJOHNSTONI_LOCUS1391</name>
</gene>
<sequence length="165" mass="18069">MCGRIGSWILVTILLLSAIVTRAEIGDVKGSAIDEMQVLQTDNKEVKEDNGKEIEKMNAAEATATDVAKANLKQGMSAQEAGLSNSIDNNDLFKAKRSADQIPMKSTDDPLNTNILKEMLLKKMMVNGGKGGNYGNEGDSDYEYELQICKNYLALESKKFALEDK</sequence>
<evidence type="ECO:0000256" key="1">
    <source>
        <dbReference type="SAM" id="SignalP"/>
    </source>
</evidence>
<organism evidence="2 3">
    <name type="scientific">Cercopithifilaria johnstoni</name>
    <dbReference type="NCBI Taxonomy" id="2874296"/>
    <lineage>
        <taxon>Eukaryota</taxon>
        <taxon>Metazoa</taxon>
        <taxon>Ecdysozoa</taxon>
        <taxon>Nematoda</taxon>
        <taxon>Chromadorea</taxon>
        <taxon>Rhabditida</taxon>
        <taxon>Spirurina</taxon>
        <taxon>Spiruromorpha</taxon>
        <taxon>Filarioidea</taxon>
        <taxon>Onchocercidae</taxon>
        <taxon>Cercopithifilaria</taxon>
    </lineage>
</organism>
<keyword evidence="1" id="KW-0732">Signal</keyword>
<feature type="chain" id="PRO_5035167832" evidence="1">
    <location>
        <begin position="24"/>
        <end position="165"/>
    </location>
</feature>
<dbReference type="Proteomes" id="UP000746747">
    <property type="component" value="Unassembled WGS sequence"/>
</dbReference>
<keyword evidence="3" id="KW-1185">Reference proteome</keyword>
<accession>A0A8J2LVZ6</accession>